<feature type="compositionally biased region" description="Basic and acidic residues" evidence="1">
    <location>
        <begin position="91"/>
        <end position="112"/>
    </location>
</feature>
<evidence type="ECO:0000256" key="1">
    <source>
        <dbReference type="SAM" id="MobiDB-lite"/>
    </source>
</evidence>
<protein>
    <submittedName>
        <fullName evidence="2">TBC1 domain family member 23</fullName>
    </submittedName>
</protein>
<reference evidence="2 3" key="1">
    <citation type="submission" date="2015-11" db="EMBL/GenBank/DDBJ databases">
        <title>Genomes and virulence difference between two physiological races of Phytophthora nicotianae.</title>
        <authorList>
            <person name="Liu H."/>
            <person name="Ma X."/>
            <person name="Yu H."/>
            <person name="Fang D."/>
            <person name="Li Y."/>
            <person name="Wang X."/>
            <person name="Wang W."/>
            <person name="Dong Y."/>
            <person name="Xiao B."/>
        </authorList>
    </citation>
    <scope>NUCLEOTIDE SEQUENCE [LARGE SCALE GENOMIC DNA]</scope>
    <source>
        <strain evidence="3">race 1</strain>
    </source>
</reference>
<name>A0A0W8CHL6_PHYNI</name>
<evidence type="ECO:0000313" key="3">
    <source>
        <dbReference type="Proteomes" id="UP000054636"/>
    </source>
</evidence>
<comment type="caution">
    <text evidence="2">The sequence shown here is derived from an EMBL/GenBank/DDBJ whole genome shotgun (WGS) entry which is preliminary data.</text>
</comment>
<feature type="region of interest" description="Disordered" evidence="1">
    <location>
        <begin position="37"/>
        <end position="112"/>
    </location>
</feature>
<dbReference type="Proteomes" id="UP000054636">
    <property type="component" value="Unassembled WGS sequence"/>
</dbReference>
<accession>A0A0W8CHL6</accession>
<gene>
    <name evidence="2" type="ORF">AM588_10001751</name>
</gene>
<sequence length="140" mass="16497">MHEKLHNFQDNGVPMHVKKASWLRYKETVQHDILLLPARQHKRGKKRKTKTVAGRLLTREMLQQPDEPSQAKTPKRTRNPAKSKRPTKTTQDQRQEQESKQEQDIHQEHEHELEQVLGEQAEIPTTQSSHNDQILFVVNF</sequence>
<feature type="compositionally biased region" description="Basic residues" evidence="1">
    <location>
        <begin position="73"/>
        <end position="87"/>
    </location>
</feature>
<proteinExistence type="predicted"/>
<organism evidence="2 3">
    <name type="scientific">Phytophthora nicotianae</name>
    <name type="common">Potato buckeye rot agent</name>
    <name type="synonym">Phytophthora parasitica</name>
    <dbReference type="NCBI Taxonomy" id="4792"/>
    <lineage>
        <taxon>Eukaryota</taxon>
        <taxon>Sar</taxon>
        <taxon>Stramenopiles</taxon>
        <taxon>Oomycota</taxon>
        <taxon>Peronosporomycetes</taxon>
        <taxon>Peronosporales</taxon>
        <taxon>Peronosporaceae</taxon>
        <taxon>Phytophthora</taxon>
    </lineage>
</organism>
<evidence type="ECO:0000313" key="2">
    <source>
        <dbReference type="EMBL" id="KUF83545.1"/>
    </source>
</evidence>
<dbReference type="AlphaFoldDB" id="A0A0W8CHL6"/>
<feature type="compositionally biased region" description="Basic residues" evidence="1">
    <location>
        <begin position="39"/>
        <end position="50"/>
    </location>
</feature>
<dbReference type="EMBL" id="LNFP01002335">
    <property type="protein sequence ID" value="KUF83545.1"/>
    <property type="molecule type" value="Genomic_DNA"/>
</dbReference>